<keyword evidence="5 6" id="KW-0472">Membrane</keyword>
<evidence type="ECO:0000256" key="2">
    <source>
        <dbReference type="ARBA" id="ARBA00007375"/>
    </source>
</evidence>
<evidence type="ECO:0000256" key="3">
    <source>
        <dbReference type="ARBA" id="ARBA00022692"/>
    </source>
</evidence>
<name>A0ABX4CU71_9FLAO</name>
<comment type="caution">
    <text evidence="7">The sequence shown here is derived from an EMBL/GenBank/DDBJ whole genome shotgun (WGS) entry which is preliminary data.</text>
</comment>
<comment type="subcellular location">
    <subcellularLocation>
        <location evidence="1">Membrane</location>
        <topology evidence="1">Multi-pass membrane protein</topology>
    </subcellularLocation>
</comment>
<proteinExistence type="inferred from homology"/>
<protein>
    <submittedName>
        <fullName evidence="7">Lysoplasmalogenase</fullName>
    </submittedName>
</protein>
<dbReference type="Proteomes" id="UP000198381">
    <property type="component" value="Unassembled WGS sequence"/>
</dbReference>
<feature type="transmembrane region" description="Helical" evidence="6">
    <location>
        <begin position="138"/>
        <end position="158"/>
    </location>
</feature>
<reference evidence="7 8" key="1">
    <citation type="submission" date="2016-11" db="EMBL/GenBank/DDBJ databases">
        <title>Whole genomes of Flavobacteriaceae.</title>
        <authorList>
            <person name="Stine C."/>
            <person name="Li C."/>
            <person name="Tadesse D."/>
        </authorList>
    </citation>
    <scope>NUCLEOTIDE SEQUENCE [LARGE SCALE GENOMIC DNA]</scope>
    <source>
        <strain evidence="7 8">CCUG 60112</strain>
    </source>
</reference>
<evidence type="ECO:0000256" key="6">
    <source>
        <dbReference type="SAM" id="Phobius"/>
    </source>
</evidence>
<gene>
    <name evidence="7" type="ORF">B0A81_11070</name>
</gene>
<dbReference type="PANTHER" id="PTHR31885">
    <property type="entry name" value="GH04784P"/>
    <property type="match status" value="1"/>
</dbReference>
<keyword evidence="8" id="KW-1185">Reference proteome</keyword>
<keyword evidence="4 6" id="KW-1133">Transmembrane helix</keyword>
<evidence type="ECO:0000256" key="1">
    <source>
        <dbReference type="ARBA" id="ARBA00004141"/>
    </source>
</evidence>
<comment type="similarity">
    <text evidence="2">Belongs to the TMEM86 family.</text>
</comment>
<sequence>MRNATLFKIYIAFSAVYLLILFLGHENLNFFLKPILIPILIFGVYFYQNFPTKNILLTALVFSWIGDVILLFSDISEIYFILGLVSFLISHIVYCILFNRQTKRNLKKNSIAIGIGSILIACYLIGMLSVLLPSLGDLKIPVIVYASVISIMLLFAYNGLLSWNEPGNKLVFSGAVIFVISDSILAINKFYNPIEKSSFFIMLTYLVAQYLIVIGILKMNPKKVE</sequence>
<feature type="transmembrane region" description="Helical" evidence="6">
    <location>
        <begin position="78"/>
        <end position="99"/>
    </location>
</feature>
<feature type="transmembrane region" description="Helical" evidence="6">
    <location>
        <begin position="30"/>
        <end position="47"/>
    </location>
</feature>
<feature type="transmembrane region" description="Helical" evidence="6">
    <location>
        <begin position="170"/>
        <end position="191"/>
    </location>
</feature>
<organism evidence="7 8">
    <name type="scientific">Flavobacterium plurextorum</name>
    <dbReference type="NCBI Taxonomy" id="1114867"/>
    <lineage>
        <taxon>Bacteria</taxon>
        <taxon>Pseudomonadati</taxon>
        <taxon>Bacteroidota</taxon>
        <taxon>Flavobacteriia</taxon>
        <taxon>Flavobacteriales</taxon>
        <taxon>Flavobacteriaceae</taxon>
        <taxon>Flavobacterium</taxon>
    </lineage>
</organism>
<accession>A0ABX4CU71</accession>
<evidence type="ECO:0000313" key="7">
    <source>
        <dbReference type="EMBL" id="OXB07290.1"/>
    </source>
</evidence>
<feature type="transmembrane region" description="Helical" evidence="6">
    <location>
        <begin position="197"/>
        <end position="217"/>
    </location>
</feature>
<feature type="transmembrane region" description="Helical" evidence="6">
    <location>
        <begin position="111"/>
        <end position="132"/>
    </location>
</feature>
<feature type="transmembrane region" description="Helical" evidence="6">
    <location>
        <begin position="7"/>
        <end position="24"/>
    </location>
</feature>
<evidence type="ECO:0000256" key="4">
    <source>
        <dbReference type="ARBA" id="ARBA00022989"/>
    </source>
</evidence>
<evidence type="ECO:0000256" key="5">
    <source>
        <dbReference type="ARBA" id="ARBA00023136"/>
    </source>
</evidence>
<evidence type="ECO:0000313" key="8">
    <source>
        <dbReference type="Proteomes" id="UP000198381"/>
    </source>
</evidence>
<dbReference type="EMBL" id="MUHD01000020">
    <property type="protein sequence ID" value="OXB07290.1"/>
    <property type="molecule type" value="Genomic_DNA"/>
</dbReference>
<dbReference type="PANTHER" id="PTHR31885:SF6">
    <property type="entry name" value="GH04784P"/>
    <property type="match status" value="1"/>
</dbReference>
<dbReference type="InterPro" id="IPR012506">
    <property type="entry name" value="TMEM86B-like"/>
</dbReference>
<dbReference type="RefSeq" id="WP_089058099.1">
    <property type="nucleotide sequence ID" value="NZ_MUHD01000020.1"/>
</dbReference>
<keyword evidence="3 6" id="KW-0812">Transmembrane</keyword>
<dbReference type="Pfam" id="PF07947">
    <property type="entry name" value="YhhN"/>
    <property type="match status" value="1"/>
</dbReference>
<feature type="transmembrane region" description="Helical" evidence="6">
    <location>
        <begin position="54"/>
        <end position="72"/>
    </location>
</feature>